<name>A0A1G2U444_9BACT</name>
<dbReference type="Pfam" id="PF06821">
    <property type="entry name" value="Ser_hydrolase"/>
    <property type="match status" value="1"/>
</dbReference>
<organism evidence="1 2">
    <name type="scientific">Candidatus Zambryskibacteria bacterium RIFCSPLOWO2_01_FULL_43_17</name>
    <dbReference type="NCBI Taxonomy" id="1802760"/>
    <lineage>
        <taxon>Bacteria</taxon>
        <taxon>Candidatus Zambryskiibacteriota</taxon>
    </lineage>
</organism>
<dbReference type="SUPFAM" id="SSF53474">
    <property type="entry name" value="alpha/beta-Hydrolases"/>
    <property type="match status" value="1"/>
</dbReference>
<dbReference type="PANTHER" id="PTHR15394:SF3">
    <property type="entry name" value="SERINE HYDROLASE RBBP9"/>
    <property type="match status" value="1"/>
</dbReference>
<accession>A0A1G2U444</accession>
<proteinExistence type="predicted"/>
<dbReference type="InterPro" id="IPR010662">
    <property type="entry name" value="RBBP9/YdeN"/>
</dbReference>
<reference evidence="1 2" key="1">
    <citation type="journal article" date="2016" name="Nat. Commun.">
        <title>Thousands of microbial genomes shed light on interconnected biogeochemical processes in an aquifer system.</title>
        <authorList>
            <person name="Anantharaman K."/>
            <person name="Brown C.T."/>
            <person name="Hug L.A."/>
            <person name="Sharon I."/>
            <person name="Castelle C.J."/>
            <person name="Probst A.J."/>
            <person name="Thomas B.C."/>
            <person name="Singh A."/>
            <person name="Wilkins M.J."/>
            <person name="Karaoz U."/>
            <person name="Brodie E.L."/>
            <person name="Williams K.H."/>
            <person name="Hubbard S.S."/>
            <person name="Banfield J.F."/>
        </authorList>
    </citation>
    <scope>NUCLEOTIDE SEQUENCE [LARGE SCALE GENOMIC DNA]</scope>
</reference>
<sequence>MKRAFIIHGWGGNPEEGWFPWAKKELEKKGFEVYVPTMPDAYGKKQPQIEPRINAIKESVGVPDENTYFIGHSIGCQSIDRYLETLPLETKIGGVVYVARWLTLKGLDDYEKEDRETAKPWLETPIDFEKVRIISPKSVAIFTKNDPFVDVGNAEFFREKLGSETIVLESGGHLNDESNTKKLPEVIRAIEKLSVNQ</sequence>
<dbReference type="Proteomes" id="UP000179283">
    <property type="component" value="Unassembled WGS sequence"/>
</dbReference>
<comment type="caution">
    <text evidence="1">The sequence shown here is derived from an EMBL/GenBank/DDBJ whole genome shotgun (WGS) entry which is preliminary data.</text>
</comment>
<dbReference type="GO" id="GO:0016787">
    <property type="term" value="F:hydrolase activity"/>
    <property type="evidence" value="ECO:0007669"/>
    <property type="project" value="InterPro"/>
</dbReference>
<dbReference type="InterPro" id="IPR029058">
    <property type="entry name" value="AB_hydrolase_fold"/>
</dbReference>
<dbReference type="AlphaFoldDB" id="A0A1G2U444"/>
<evidence type="ECO:0000313" key="1">
    <source>
        <dbReference type="EMBL" id="OHB04278.1"/>
    </source>
</evidence>
<gene>
    <name evidence="1" type="ORF">A2920_01040</name>
</gene>
<protein>
    <recommendedName>
        <fullName evidence="3">Serine hydrolase family protein</fullName>
    </recommendedName>
</protein>
<dbReference type="EMBL" id="MHWD01000012">
    <property type="protein sequence ID" value="OHB04278.1"/>
    <property type="molecule type" value="Genomic_DNA"/>
</dbReference>
<evidence type="ECO:0000313" key="2">
    <source>
        <dbReference type="Proteomes" id="UP000179283"/>
    </source>
</evidence>
<dbReference type="PANTHER" id="PTHR15394">
    <property type="entry name" value="SERINE HYDROLASE RBBP9"/>
    <property type="match status" value="1"/>
</dbReference>
<evidence type="ECO:0008006" key="3">
    <source>
        <dbReference type="Google" id="ProtNLM"/>
    </source>
</evidence>
<dbReference type="Gene3D" id="3.40.50.1820">
    <property type="entry name" value="alpha/beta hydrolase"/>
    <property type="match status" value="1"/>
</dbReference>